<dbReference type="InterPro" id="IPR010921">
    <property type="entry name" value="Trp_repressor/repl_initiator"/>
</dbReference>
<dbReference type="GO" id="GO:0004803">
    <property type="term" value="F:transposase activity"/>
    <property type="evidence" value="ECO:0007669"/>
    <property type="project" value="InterPro"/>
</dbReference>
<dbReference type="AlphaFoldDB" id="A0A255Z0Z6"/>
<dbReference type="GO" id="GO:0006313">
    <property type="term" value="P:DNA transposition"/>
    <property type="evidence" value="ECO:0007669"/>
    <property type="project" value="InterPro"/>
</dbReference>
<protein>
    <recommendedName>
        <fullName evidence="3">Transposase</fullName>
    </recommendedName>
</protein>
<evidence type="ECO:0000313" key="1">
    <source>
        <dbReference type="EMBL" id="OYQ35089.1"/>
    </source>
</evidence>
<accession>A0A255Z0Z6</accession>
<dbReference type="SUPFAM" id="SSF48295">
    <property type="entry name" value="TrpR-like"/>
    <property type="match status" value="1"/>
</dbReference>
<dbReference type="RefSeq" id="WP_094472522.1">
    <property type="nucleotide sequence ID" value="NZ_NOXT01000062.1"/>
</dbReference>
<dbReference type="EMBL" id="NOXT01000062">
    <property type="protein sequence ID" value="OYQ35089.1"/>
    <property type="molecule type" value="Genomic_DNA"/>
</dbReference>
<comment type="caution">
    <text evidence="1">The sequence shown here is derived from an EMBL/GenBank/DDBJ whole genome shotgun (WGS) entry which is preliminary data.</text>
</comment>
<dbReference type="Proteomes" id="UP000216991">
    <property type="component" value="Unassembled WGS sequence"/>
</dbReference>
<name>A0A255Z0Z6_9SPHN</name>
<reference evidence="1 2" key="1">
    <citation type="submission" date="2017-07" db="EMBL/GenBank/DDBJ databases">
        <title>Sandarakinorhabdus cyanobacteriorum sp. nov., a novel bacterium isolated from cyanobacterial aggregates in a eutrophic lake.</title>
        <authorList>
            <person name="Cai H."/>
        </authorList>
    </citation>
    <scope>NUCLEOTIDE SEQUENCE [LARGE SCALE GENOMIC DNA]</scope>
    <source>
        <strain evidence="1 2">TH057</strain>
    </source>
</reference>
<dbReference type="Pfam" id="PF01527">
    <property type="entry name" value="HTH_Tnp_1"/>
    <property type="match status" value="1"/>
</dbReference>
<keyword evidence="2" id="KW-1185">Reference proteome</keyword>
<evidence type="ECO:0008006" key="3">
    <source>
        <dbReference type="Google" id="ProtNLM"/>
    </source>
</evidence>
<dbReference type="GO" id="GO:0043565">
    <property type="term" value="F:sequence-specific DNA binding"/>
    <property type="evidence" value="ECO:0007669"/>
    <property type="project" value="InterPro"/>
</dbReference>
<dbReference type="InterPro" id="IPR002514">
    <property type="entry name" value="Transposase_8"/>
</dbReference>
<gene>
    <name evidence="1" type="ORF">CHU93_01960</name>
</gene>
<evidence type="ECO:0000313" key="2">
    <source>
        <dbReference type="Proteomes" id="UP000216991"/>
    </source>
</evidence>
<organism evidence="1 2">
    <name type="scientific">Sandarakinorhabdus cyanobacteriorum</name>
    <dbReference type="NCBI Taxonomy" id="1981098"/>
    <lineage>
        <taxon>Bacteria</taxon>
        <taxon>Pseudomonadati</taxon>
        <taxon>Pseudomonadota</taxon>
        <taxon>Alphaproteobacteria</taxon>
        <taxon>Sphingomonadales</taxon>
        <taxon>Sphingosinicellaceae</taxon>
        <taxon>Sandarakinorhabdus</taxon>
    </lineage>
</organism>
<proteinExistence type="predicted"/>
<dbReference type="OrthoDB" id="8080802at2"/>
<sequence length="144" mass="15680">MSPDPLASALDTSTEVTRSDVRRLEVLGHMRGRRRLWSVEQKLAILAEADRSDNIAALARRFDVSTSLIYTWRRELRYARQAVARQVSSDAEPALVPVMADGGAGATERPAVIEVEFSGTVTRIYAGADSGLVATVLQSLRVAP</sequence>